<dbReference type="PROSITE" id="PS50865">
    <property type="entry name" value="ZF_MYND_2"/>
    <property type="match status" value="1"/>
</dbReference>
<evidence type="ECO:0000256" key="3">
    <source>
        <dbReference type="ARBA" id="ARBA00022833"/>
    </source>
</evidence>
<feature type="domain" description="SET" evidence="5">
    <location>
        <begin position="36"/>
        <end position="275"/>
    </location>
</feature>
<dbReference type="SMART" id="SM00317">
    <property type="entry name" value="SET"/>
    <property type="match status" value="1"/>
</dbReference>
<dbReference type="Proteomes" id="UP001075354">
    <property type="component" value="Chromosome 3"/>
</dbReference>
<dbReference type="InterPro" id="IPR002893">
    <property type="entry name" value="Znf_MYND"/>
</dbReference>
<evidence type="ECO:0000313" key="7">
    <source>
        <dbReference type="EMBL" id="KAJ1529932.1"/>
    </source>
</evidence>
<evidence type="ECO:0000256" key="2">
    <source>
        <dbReference type="ARBA" id="ARBA00022771"/>
    </source>
</evidence>
<evidence type="ECO:0000259" key="6">
    <source>
        <dbReference type="PROSITE" id="PS50865"/>
    </source>
</evidence>
<evidence type="ECO:0000259" key="5">
    <source>
        <dbReference type="PROSITE" id="PS50280"/>
    </source>
</evidence>
<dbReference type="InterPro" id="IPR046341">
    <property type="entry name" value="SET_dom_sf"/>
</dbReference>
<dbReference type="SUPFAM" id="SSF82199">
    <property type="entry name" value="SET domain"/>
    <property type="match status" value="1"/>
</dbReference>
<dbReference type="GO" id="GO:0008270">
    <property type="term" value="F:zinc ion binding"/>
    <property type="evidence" value="ECO:0007669"/>
    <property type="project" value="UniProtKB-KW"/>
</dbReference>
<organism evidence="7 8">
    <name type="scientific">Megalurothrips usitatus</name>
    <name type="common">bean blossom thrips</name>
    <dbReference type="NCBI Taxonomy" id="439358"/>
    <lineage>
        <taxon>Eukaryota</taxon>
        <taxon>Metazoa</taxon>
        <taxon>Ecdysozoa</taxon>
        <taxon>Arthropoda</taxon>
        <taxon>Hexapoda</taxon>
        <taxon>Insecta</taxon>
        <taxon>Pterygota</taxon>
        <taxon>Neoptera</taxon>
        <taxon>Paraneoptera</taxon>
        <taxon>Thysanoptera</taxon>
        <taxon>Terebrantia</taxon>
        <taxon>Thripoidea</taxon>
        <taxon>Thripidae</taxon>
        <taxon>Megalurothrips</taxon>
    </lineage>
</organism>
<evidence type="ECO:0000313" key="8">
    <source>
        <dbReference type="Proteomes" id="UP001075354"/>
    </source>
</evidence>
<evidence type="ECO:0000256" key="4">
    <source>
        <dbReference type="PROSITE-ProRule" id="PRU00134"/>
    </source>
</evidence>
<dbReference type="InterPro" id="IPR001214">
    <property type="entry name" value="SET_dom"/>
</dbReference>
<comment type="caution">
    <text evidence="7">The sequence shown here is derived from an EMBL/GenBank/DDBJ whole genome shotgun (WGS) entry which is preliminary data.</text>
</comment>
<dbReference type="Gene3D" id="1.10.220.160">
    <property type="match status" value="1"/>
</dbReference>
<dbReference type="Pfam" id="PF01753">
    <property type="entry name" value="zf-MYND"/>
    <property type="match status" value="1"/>
</dbReference>
<sequence length="564" mass="63195">MCGCPAGQRCAGCGAAYYCGKEHQKLHWKQHKPACSPIKESRSPEMGRFLVAARNLAAGEVVLRETPLVEAPPPSTPPVCLACYRTLAEATAKDCPRCGWPMCSAECADNPKHRPECRLTVQKRGNKMNIRNFGLPHPSYQCMATLRCLALRDAQPAKWRRLLELESHCEERRDTPRQEQERFGVVQFILRVFPKLRDEDKVTEDDILRVCGILQVNGHEVPLSEPPHVAVYDRSSLLAHSCRANCAKSFSSSGELVVRTAVPVQAGEPLTICYTDPMWGTAARRQHLQETKFFWCRCERCSDRTELGTYFSALTCPGENPDCPGAIMPDDPLAEGGAPEDGDPDVLGAAQYWQCSQCDISMPTGSVLSLLRRVGEDLSELDKDDAEACRIFLQRYGGDEFPLDLKEKEEMRRPMLSRNHFYLTDVRLALAQRYGQDGGDALQGLRQLTDGELAHKRQLCRDLLKLAERLVPAEHRMRGLLWFELHAVEAEASRRRGLDQGPDPDALRVSLLESRRCLSEVVNLLRCEPPELPEGKVLRQARLNLQELEQLLCALHNAVGVAPL</sequence>
<proteinExistence type="predicted"/>
<evidence type="ECO:0000256" key="1">
    <source>
        <dbReference type="ARBA" id="ARBA00022723"/>
    </source>
</evidence>
<keyword evidence="1" id="KW-0479">Metal-binding</keyword>
<dbReference type="GO" id="GO:0008757">
    <property type="term" value="F:S-adenosylmethionine-dependent methyltransferase activity"/>
    <property type="evidence" value="ECO:0007669"/>
    <property type="project" value="UniProtKB-ARBA"/>
</dbReference>
<dbReference type="InterPro" id="IPR053010">
    <property type="entry name" value="SET_SmydA-8"/>
</dbReference>
<keyword evidence="8" id="KW-1185">Reference proteome</keyword>
<dbReference type="AlphaFoldDB" id="A0AAV7XWM9"/>
<keyword evidence="2 4" id="KW-0863">Zinc-finger</keyword>
<accession>A0AAV7XWM9</accession>
<reference evidence="7" key="1">
    <citation type="submission" date="2022-12" db="EMBL/GenBank/DDBJ databases">
        <title>Chromosome-level genome assembly of the bean flower thrips Megalurothrips usitatus.</title>
        <authorList>
            <person name="Ma L."/>
            <person name="Liu Q."/>
            <person name="Li H."/>
            <person name="Cai W."/>
        </authorList>
    </citation>
    <scope>NUCLEOTIDE SEQUENCE</scope>
    <source>
        <strain evidence="7">Cailab_2022a</strain>
    </source>
</reference>
<dbReference type="Pfam" id="PF00856">
    <property type="entry name" value="SET"/>
    <property type="match status" value="1"/>
</dbReference>
<dbReference type="GO" id="GO:0008276">
    <property type="term" value="F:protein methyltransferase activity"/>
    <property type="evidence" value="ECO:0007669"/>
    <property type="project" value="UniProtKB-ARBA"/>
</dbReference>
<protein>
    <recommendedName>
        <fullName evidence="9">SET domain-containing protein SmydA-8-like</fullName>
    </recommendedName>
</protein>
<name>A0AAV7XWM9_9NEOP</name>
<dbReference type="GO" id="GO:0008170">
    <property type="term" value="F:N-methyltransferase activity"/>
    <property type="evidence" value="ECO:0007669"/>
    <property type="project" value="UniProtKB-ARBA"/>
</dbReference>
<keyword evidence="3" id="KW-0862">Zinc</keyword>
<dbReference type="EMBL" id="JAPTSV010000003">
    <property type="protein sequence ID" value="KAJ1529932.1"/>
    <property type="molecule type" value="Genomic_DNA"/>
</dbReference>
<dbReference type="CDD" id="cd20071">
    <property type="entry name" value="SET_SMYD"/>
    <property type="match status" value="1"/>
</dbReference>
<feature type="domain" description="MYND-type" evidence="6">
    <location>
        <begin position="1"/>
        <end position="35"/>
    </location>
</feature>
<dbReference type="PANTHER" id="PTHR46455:SF4">
    <property type="entry name" value="GH11294P"/>
    <property type="match status" value="1"/>
</dbReference>
<dbReference type="PANTHER" id="PTHR46455">
    <property type="entry name" value="SET AND MYND DOMAIN CONTAINING, ARTHROPOD-SPECIFIC, MEMBER 4, ISOFORM A"/>
    <property type="match status" value="1"/>
</dbReference>
<gene>
    <name evidence="7" type="ORF">ONE63_006660</name>
</gene>
<dbReference type="Gene3D" id="2.170.270.10">
    <property type="entry name" value="SET domain"/>
    <property type="match status" value="1"/>
</dbReference>
<evidence type="ECO:0008006" key="9">
    <source>
        <dbReference type="Google" id="ProtNLM"/>
    </source>
</evidence>
<dbReference type="Gene3D" id="6.10.140.2220">
    <property type="match status" value="2"/>
</dbReference>
<dbReference type="SUPFAM" id="SSF144232">
    <property type="entry name" value="HIT/MYND zinc finger-like"/>
    <property type="match status" value="1"/>
</dbReference>
<dbReference type="PROSITE" id="PS50280">
    <property type="entry name" value="SET"/>
    <property type="match status" value="1"/>
</dbReference>